<sequence>MASAGDVTPCSGKAPSTRSSSRSLQRRLHQEGTSWREQVEKVRQAEATRLLRDTRLNIDAIAARVGYSDVRALRRAFHRWYGHAPADFRRKLPGR</sequence>
<dbReference type="PANTHER" id="PTHR47894:SF1">
    <property type="entry name" value="HTH-TYPE TRANSCRIPTIONAL REGULATOR VQSM"/>
    <property type="match status" value="1"/>
</dbReference>
<dbReference type="GO" id="GO:0003700">
    <property type="term" value="F:DNA-binding transcription factor activity"/>
    <property type="evidence" value="ECO:0007669"/>
    <property type="project" value="InterPro"/>
</dbReference>
<dbReference type="SMART" id="SM00342">
    <property type="entry name" value="HTH_ARAC"/>
    <property type="match status" value="1"/>
</dbReference>
<keyword evidence="3" id="KW-0804">Transcription</keyword>
<dbReference type="Proteomes" id="UP000309174">
    <property type="component" value="Unassembled WGS sequence"/>
</dbReference>
<keyword evidence="1" id="KW-0805">Transcription regulation</keyword>
<evidence type="ECO:0000313" key="7">
    <source>
        <dbReference type="Proteomes" id="UP000309174"/>
    </source>
</evidence>
<evidence type="ECO:0000313" key="6">
    <source>
        <dbReference type="EMBL" id="TMR05514.1"/>
    </source>
</evidence>
<comment type="caution">
    <text evidence="6">The sequence shown here is derived from an EMBL/GenBank/DDBJ whole genome shotgun (WGS) entry which is preliminary data.</text>
</comment>
<dbReference type="AlphaFoldDB" id="A0A5C4JH47"/>
<dbReference type="GO" id="GO:0005829">
    <property type="term" value="C:cytosol"/>
    <property type="evidence" value="ECO:0007669"/>
    <property type="project" value="TreeGrafter"/>
</dbReference>
<dbReference type="InterPro" id="IPR018060">
    <property type="entry name" value="HTH_AraC"/>
</dbReference>
<dbReference type="PANTHER" id="PTHR47894">
    <property type="entry name" value="HTH-TYPE TRANSCRIPTIONAL REGULATOR GADX"/>
    <property type="match status" value="1"/>
</dbReference>
<evidence type="ECO:0000256" key="2">
    <source>
        <dbReference type="ARBA" id="ARBA00023125"/>
    </source>
</evidence>
<accession>A0A5C4JH47</accession>
<name>A0A5C4JH47_9ACTN</name>
<dbReference type="GO" id="GO:0000976">
    <property type="term" value="F:transcription cis-regulatory region binding"/>
    <property type="evidence" value="ECO:0007669"/>
    <property type="project" value="TreeGrafter"/>
</dbReference>
<proteinExistence type="predicted"/>
<evidence type="ECO:0000256" key="3">
    <source>
        <dbReference type="ARBA" id="ARBA00023163"/>
    </source>
</evidence>
<reference evidence="6 7" key="1">
    <citation type="submission" date="2019-05" db="EMBL/GenBank/DDBJ databases">
        <title>Draft genome sequence of Actinomadura sp. 14C53.</title>
        <authorList>
            <person name="Saricaoglu S."/>
            <person name="Isik K."/>
        </authorList>
    </citation>
    <scope>NUCLEOTIDE SEQUENCE [LARGE SCALE GENOMIC DNA]</scope>
    <source>
        <strain evidence="6 7">14C53</strain>
    </source>
</reference>
<dbReference type="EMBL" id="VCKW01000021">
    <property type="protein sequence ID" value="TMR05514.1"/>
    <property type="molecule type" value="Genomic_DNA"/>
</dbReference>
<keyword evidence="2" id="KW-0238">DNA-binding</keyword>
<feature type="domain" description="HTH araC/xylS-type" evidence="5">
    <location>
        <begin position="20"/>
        <end position="91"/>
    </location>
</feature>
<dbReference type="Pfam" id="PF12833">
    <property type="entry name" value="HTH_18"/>
    <property type="match status" value="1"/>
</dbReference>
<dbReference type="InterPro" id="IPR009057">
    <property type="entry name" value="Homeodomain-like_sf"/>
</dbReference>
<evidence type="ECO:0000259" key="5">
    <source>
        <dbReference type="PROSITE" id="PS01124"/>
    </source>
</evidence>
<gene>
    <name evidence="6" type="ORF">ETD83_06195</name>
</gene>
<dbReference type="PROSITE" id="PS01124">
    <property type="entry name" value="HTH_ARAC_FAMILY_2"/>
    <property type="match status" value="1"/>
</dbReference>
<organism evidence="6 7">
    <name type="scientific">Actinomadura soli</name>
    <dbReference type="NCBI Taxonomy" id="2508997"/>
    <lineage>
        <taxon>Bacteria</taxon>
        <taxon>Bacillati</taxon>
        <taxon>Actinomycetota</taxon>
        <taxon>Actinomycetes</taxon>
        <taxon>Streptosporangiales</taxon>
        <taxon>Thermomonosporaceae</taxon>
        <taxon>Actinomadura</taxon>
    </lineage>
</organism>
<dbReference type="OrthoDB" id="5241536at2"/>
<evidence type="ECO:0000256" key="4">
    <source>
        <dbReference type="SAM" id="MobiDB-lite"/>
    </source>
</evidence>
<dbReference type="Gene3D" id="1.10.10.60">
    <property type="entry name" value="Homeodomain-like"/>
    <property type="match status" value="1"/>
</dbReference>
<evidence type="ECO:0000256" key="1">
    <source>
        <dbReference type="ARBA" id="ARBA00023015"/>
    </source>
</evidence>
<feature type="region of interest" description="Disordered" evidence="4">
    <location>
        <begin position="1"/>
        <end position="39"/>
    </location>
</feature>
<dbReference type="SUPFAM" id="SSF46689">
    <property type="entry name" value="Homeodomain-like"/>
    <property type="match status" value="1"/>
</dbReference>
<protein>
    <submittedName>
        <fullName evidence="6">Helix-turn-helix transcriptional regulator</fullName>
    </submittedName>
</protein>
<keyword evidence="7" id="KW-1185">Reference proteome</keyword>